<feature type="domain" description="GGDEF" evidence="4">
    <location>
        <begin position="230"/>
        <end position="383"/>
    </location>
</feature>
<dbReference type="SUPFAM" id="SSF55073">
    <property type="entry name" value="Nucleotide cyclase"/>
    <property type="match status" value="1"/>
</dbReference>
<dbReference type="GO" id="GO:0043709">
    <property type="term" value="P:cell adhesion involved in single-species biofilm formation"/>
    <property type="evidence" value="ECO:0007669"/>
    <property type="project" value="TreeGrafter"/>
</dbReference>
<organism evidence="5 6">
    <name type="scientific">Roseateles oligotrophus</name>
    <dbReference type="NCBI Taxonomy" id="1769250"/>
    <lineage>
        <taxon>Bacteria</taxon>
        <taxon>Pseudomonadati</taxon>
        <taxon>Pseudomonadota</taxon>
        <taxon>Betaproteobacteria</taxon>
        <taxon>Burkholderiales</taxon>
        <taxon>Sphaerotilaceae</taxon>
        <taxon>Roseateles</taxon>
    </lineage>
</organism>
<evidence type="ECO:0000256" key="3">
    <source>
        <dbReference type="SAM" id="Coils"/>
    </source>
</evidence>
<dbReference type="InterPro" id="IPR029016">
    <property type="entry name" value="GAF-like_dom_sf"/>
</dbReference>
<dbReference type="Gene3D" id="3.30.450.40">
    <property type="match status" value="1"/>
</dbReference>
<dbReference type="AlphaFoldDB" id="A0A840LHB5"/>
<reference evidence="5 6" key="1">
    <citation type="submission" date="2020-08" db="EMBL/GenBank/DDBJ databases">
        <title>Functional genomics of gut bacteria from endangered species of beetles.</title>
        <authorList>
            <person name="Carlos-Shanley C."/>
        </authorList>
    </citation>
    <scope>NUCLEOTIDE SEQUENCE [LARGE SCALE GENOMIC DNA]</scope>
    <source>
        <strain evidence="5 6">S00239</strain>
    </source>
</reference>
<evidence type="ECO:0000256" key="1">
    <source>
        <dbReference type="ARBA" id="ARBA00012528"/>
    </source>
</evidence>
<dbReference type="EC" id="2.7.7.65" evidence="1"/>
<dbReference type="SUPFAM" id="SSF55781">
    <property type="entry name" value="GAF domain-like"/>
    <property type="match status" value="1"/>
</dbReference>
<dbReference type="SMART" id="SM00267">
    <property type="entry name" value="GGDEF"/>
    <property type="match status" value="1"/>
</dbReference>
<proteinExistence type="predicted"/>
<dbReference type="RefSeq" id="WP_184304445.1">
    <property type="nucleotide sequence ID" value="NZ_JACHLP010000013.1"/>
</dbReference>
<dbReference type="Proteomes" id="UP000562027">
    <property type="component" value="Unassembled WGS sequence"/>
</dbReference>
<dbReference type="InterPro" id="IPR043128">
    <property type="entry name" value="Rev_trsase/Diguanyl_cyclase"/>
</dbReference>
<dbReference type="GO" id="GO:0052621">
    <property type="term" value="F:diguanylate cyclase activity"/>
    <property type="evidence" value="ECO:0007669"/>
    <property type="project" value="UniProtKB-EC"/>
</dbReference>
<dbReference type="Pfam" id="PF00990">
    <property type="entry name" value="GGDEF"/>
    <property type="match status" value="1"/>
</dbReference>
<dbReference type="GO" id="GO:0005886">
    <property type="term" value="C:plasma membrane"/>
    <property type="evidence" value="ECO:0007669"/>
    <property type="project" value="TreeGrafter"/>
</dbReference>
<protein>
    <recommendedName>
        <fullName evidence="1">diguanylate cyclase</fullName>
        <ecNumber evidence="1">2.7.7.65</ecNumber>
    </recommendedName>
</protein>
<dbReference type="Gene3D" id="3.30.70.270">
    <property type="match status" value="1"/>
</dbReference>
<evidence type="ECO:0000259" key="4">
    <source>
        <dbReference type="PROSITE" id="PS50887"/>
    </source>
</evidence>
<dbReference type="NCBIfam" id="TIGR00254">
    <property type="entry name" value="GGDEF"/>
    <property type="match status" value="1"/>
</dbReference>
<comment type="catalytic activity">
    <reaction evidence="2">
        <text>2 GTP = 3',3'-c-di-GMP + 2 diphosphate</text>
        <dbReference type="Rhea" id="RHEA:24898"/>
        <dbReference type="ChEBI" id="CHEBI:33019"/>
        <dbReference type="ChEBI" id="CHEBI:37565"/>
        <dbReference type="ChEBI" id="CHEBI:58805"/>
        <dbReference type="EC" id="2.7.7.65"/>
    </reaction>
</comment>
<comment type="caution">
    <text evidence="5">The sequence shown here is derived from an EMBL/GenBank/DDBJ whole genome shotgun (WGS) entry which is preliminary data.</text>
</comment>
<dbReference type="GO" id="GO:1902201">
    <property type="term" value="P:negative regulation of bacterial-type flagellum-dependent cell motility"/>
    <property type="evidence" value="ECO:0007669"/>
    <property type="project" value="TreeGrafter"/>
</dbReference>
<gene>
    <name evidence="5" type="ORF">HNP55_004547</name>
</gene>
<dbReference type="PROSITE" id="PS50887">
    <property type="entry name" value="GGDEF"/>
    <property type="match status" value="1"/>
</dbReference>
<dbReference type="CDD" id="cd01949">
    <property type="entry name" value="GGDEF"/>
    <property type="match status" value="1"/>
</dbReference>
<accession>A0A840LHB5</accession>
<dbReference type="FunFam" id="3.30.70.270:FF:000001">
    <property type="entry name" value="Diguanylate cyclase domain protein"/>
    <property type="match status" value="1"/>
</dbReference>
<evidence type="ECO:0000313" key="5">
    <source>
        <dbReference type="EMBL" id="MBB4845993.1"/>
    </source>
</evidence>
<dbReference type="PANTHER" id="PTHR45138">
    <property type="entry name" value="REGULATORY COMPONENTS OF SENSORY TRANSDUCTION SYSTEM"/>
    <property type="match status" value="1"/>
</dbReference>
<dbReference type="PANTHER" id="PTHR45138:SF9">
    <property type="entry name" value="DIGUANYLATE CYCLASE DGCM-RELATED"/>
    <property type="match status" value="1"/>
</dbReference>
<dbReference type="EMBL" id="JACHLP010000013">
    <property type="protein sequence ID" value="MBB4845993.1"/>
    <property type="molecule type" value="Genomic_DNA"/>
</dbReference>
<dbReference type="InterPro" id="IPR000160">
    <property type="entry name" value="GGDEF_dom"/>
</dbReference>
<feature type="coiled-coil region" evidence="3">
    <location>
        <begin position="3"/>
        <end position="30"/>
    </location>
</feature>
<sequence length="388" mass="41951">MNSELLAAENQALKQQLQSLLHEARLNEDKMQRFERLEHQLIAAHSLQGLVSLLLRAYKQAFAIDHVALLLLDPAGEVDRMLQTETGSLDALPGLRLYPAHSGARLLEAAYCGTRKPRLGAFDAGLHAQLFAPAAAPDIRSMALLPLARHGQLIGGLHFGSVDAARYEAGAGTHLLERLANIVAVCLESAFNQERLKRLGLTDTLTGVHNRRYFEHRCLIEIAQARRYRHPLACLFLDVDKFKSINDRFGHATGDEVLRGIGHLIQGQLRAGDTIARYGGEEFVVLLPQTSAEFAREIAERIRASVAQQRFVAAAPLPDGSGSETPAAAATLSVTASLGLAMLPSDTAGMEASAVAERLVAAADQALYQAKELGRNRVVAADRPASTS</sequence>
<dbReference type="Pfam" id="PF04340">
    <property type="entry name" value="DUF484"/>
    <property type="match status" value="1"/>
</dbReference>
<dbReference type="InterPro" id="IPR007435">
    <property type="entry name" value="DUF484"/>
</dbReference>
<dbReference type="InterPro" id="IPR029787">
    <property type="entry name" value="Nucleotide_cyclase"/>
</dbReference>
<evidence type="ECO:0000256" key="2">
    <source>
        <dbReference type="ARBA" id="ARBA00034247"/>
    </source>
</evidence>
<keyword evidence="3" id="KW-0175">Coiled coil</keyword>
<dbReference type="InterPro" id="IPR050469">
    <property type="entry name" value="Diguanylate_Cyclase"/>
</dbReference>
<name>A0A840LHB5_9BURK</name>
<keyword evidence="6" id="KW-1185">Reference proteome</keyword>
<evidence type="ECO:0000313" key="6">
    <source>
        <dbReference type="Proteomes" id="UP000562027"/>
    </source>
</evidence>